<gene>
    <name evidence="2" type="ORF">HPB48_013189</name>
</gene>
<evidence type="ECO:0000256" key="1">
    <source>
        <dbReference type="SAM" id="MobiDB-lite"/>
    </source>
</evidence>
<reference evidence="2 3" key="1">
    <citation type="journal article" date="2020" name="Cell">
        <title>Large-Scale Comparative Analyses of Tick Genomes Elucidate Their Genetic Diversity and Vector Capacities.</title>
        <authorList>
            <consortium name="Tick Genome and Microbiome Consortium (TIGMIC)"/>
            <person name="Jia N."/>
            <person name="Wang J."/>
            <person name="Shi W."/>
            <person name="Du L."/>
            <person name="Sun Y."/>
            <person name="Zhan W."/>
            <person name="Jiang J.F."/>
            <person name="Wang Q."/>
            <person name="Zhang B."/>
            <person name="Ji P."/>
            <person name="Bell-Sakyi L."/>
            <person name="Cui X.M."/>
            <person name="Yuan T.T."/>
            <person name="Jiang B.G."/>
            <person name="Yang W.F."/>
            <person name="Lam T.T."/>
            <person name="Chang Q.C."/>
            <person name="Ding S.J."/>
            <person name="Wang X.J."/>
            <person name="Zhu J.G."/>
            <person name="Ruan X.D."/>
            <person name="Zhao L."/>
            <person name="Wei J.T."/>
            <person name="Ye R.Z."/>
            <person name="Que T.C."/>
            <person name="Du C.H."/>
            <person name="Zhou Y.H."/>
            <person name="Cheng J.X."/>
            <person name="Dai P.F."/>
            <person name="Guo W.B."/>
            <person name="Han X.H."/>
            <person name="Huang E.J."/>
            <person name="Li L.F."/>
            <person name="Wei W."/>
            <person name="Gao Y.C."/>
            <person name="Liu J.Z."/>
            <person name="Shao H.Z."/>
            <person name="Wang X."/>
            <person name="Wang C.C."/>
            <person name="Yang T.C."/>
            <person name="Huo Q.B."/>
            <person name="Li W."/>
            <person name="Chen H.Y."/>
            <person name="Chen S.E."/>
            <person name="Zhou L.G."/>
            <person name="Ni X.B."/>
            <person name="Tian J.H."/>
            <person name="Sheng Y."/>
            <person name="Liu T."/>
            <person name="Pan Y.S."/>
            <person name="Xia L.Y."/>
            <person name="Li J."/>
            <person name="Zhao F."/>
            <person name="Cao W.C."/>
        </authorList>
    </citation>
    <scope>NUCLEOTIDE SEQUENCE [LARGE SCALE GENOMIC DNA]</scope>
    <source>
        <strain evidence="2">HaeL-2018</strain>
    </source>
</reference>
<feature type="compositionally biased region" description="Polar residues" evidence="1">
    <location>
        <begin position="89"/>
        <end position="102"/>
    </location>
</feature>
<accession>A0A9J6FEY0</accession>
<keyword evidence="3" id="KW-1185">Reference proteome</keyword>
<dbReference type="AlphaFoldDB" id="A0A9J6FEY0"/>
<evidence type="ECO:0000313" key="2">
    <source>
        <dbReference type="EMBL" id="KAH9361499.1"/>
    </source>
</evidence>
<protein>
    <submittedName>
        <fullName evidence="2">Uncharacterized protein</fullName>
    </submittedName>
</protein>
<evidence type="ECO:0000313" key="3">
    <source>
        <dbReference type="Proteomes" id="UP000821853"/>
    </source>
</evidence>
<dbReference type="Proteomes" id="UP000821853">
    <property type="component" value="Chromosome 1"/>
</dbReference>
<dbReference type="VEuPathDB" id="VectorBase:HLOH_053949"/>
<comment type="caution">
    <text evidence="2">The sequence shown here is derived from an EMBL/GenBank/DDBJ whole genome shotgun (WGS) entry which is preliminary data.</text>
</comment>
<sequence>MKRCSLHSRQELGETDPTLTTIIPDEPTSKPQTYNARLQSIFRGPPGVNARHRTSSVYAGQPANSYNLQGARRIRSTPGKRQGHLDSTAVPTKQSDNIDPNP</sequence>
<proteinExistence type="predicted"/>
<feature type="compositionally biased region" description="Polar residues" evidence="1">
    <location>
        <begin position="29"/>
        <end position="38"/>
    </location>
</feature>
<feature type="region of interest" description="Disordered" evidence="1">
    <location>
        <begin position="1"/>
        <end position="102"/>
    </location>
</feature>
<organism evidence="2 3">
    <name type="scientific">Haemaphysalis longicornis</name>
    <name type="common">Bush tick</name>
    <dbReference type="NCBI Taxonomy" id="44386"/>
    <lineage>
        <taxon>Eukaryota</taxon>
        <taxon>Metazoa</taxon>
        <taxon>Ecdysozoa</taxon>
        <taxon>Arthropoda</taxon>
        <taxon>Chelicerata</taxon>
        <taxon>Arachnida</taxon>
        <taxon>Acari</taxon>
        <taxon>Parasitiformes</taxon>
        <taxon>Ixodida</taxon>
        <taxon>Ixodoidea</taxon>
        <taxon>Ixodidae</taxon>
        <taxon>Haemaphysalinae</taxon>
        <taxon>Haemaphysalis</taxon>
    </lineage>
</organism>
<dbReference type="EMBL" id="JABSTR010000001">
    <property type="protein sequence ID" value="KAH9361499.1"/>
    <property type="molecule type" value="Genomic_DNA"/>
</dbReference>
<name>A0A9J6FEY0_HAELO</name>
<feature type="compositionally biased region" description="Polar residues" evidence="1">
    <location>
        <begin position="55"/>
        <end position="68"/>
    </location>
</feature>